<proteinExistence type="predicted"/>
<protein>
    <submittedName>
        <fullName evidence="1">Uncharacterized protein</fullName>
    </submittedName>
</protein>
<gene>
    <name evidence="2" type="ORF">NPIL_395081</name>
    <name evidence="1" type="ORF">NPIL_521751</name>
</gene>
<sequence length="109" mass="12638">MEQFRLTPFIINTDLVLRTLTRFVEVWVRRVAGIKYHPRYLNNIRIFVASGTAVSSQDEVNEQKNQTKTYQNYKHLLTAVRNGVRTLALVREPELKSGPLRPVIHSNTC</sequence>
<dbReference type="EMBL" id="BMAW01074705">
    <property type="protein sequence ID" value="GFT93420.1"/>
    <property type="molecule type" value="Genomic_DNA"/>
</dbReference>
<organism evidence="1 3">
    <name type="scientific">Nephila pilipes</name>
    <name type="common">Giant wood spider</name>
    <name type="synonym">Nephila maculata</name>
    <dbReference type="NCBI Taxonomy" id="299642"/>
    <lineage>
        <taxon>Eukaryota</taxon>
        <taxon>Metazoa</taxon>
        <taxon>Ecdysozoa</taxon>
        <taxon>Arthropoda</taxon>
        <taxon>Chelicerata</taxon>
        <taxon>Arachnida</taxon>
        <taxon>Araneae</taxon>
        <taxon>Araneomorphae</taxon>
        <taxon>Entelegynae</taxon>
        <taxon>Araneoidea</taxon>
        <taxon>Nephilidae</taxon>
        <taxon>Nephila</taxon>
    </lineage>
</organism>
<dbReference type="Proteomes" id="UP000887013">
    <property type="component" value="Unassembled WGS sequence"/>
</dbReference>
<reference evidence="1" key="1">
    <citation type="submission" date="2020-08" db="EMBL/GenBank/DDBJ databases">
        <title>Multicomponent nature underlies the extraordinary mechanical properties of spider dragline silk.</title>
        <authorList>
            <person name="Kono N."/>
            <person name="Nakamura H."/>
            <person name="Mori M."/>
            <person name="Yoshida Y."/>
            <person name="Ohtoshi R."/>
            <person name="Malay A.D."/>
            <person name="Moran D.A.P."/>
            <person name="Tomita M."/>
            <person name="Numata K."/>
            <person name="Arakawa K."/>
        </authorList>
    </citation>
    <scope>NUCLEOTIDE SEQUENCE</scope>
</reference>
<evidence type="ECO:0000313" key="1">
    <source>
        <dbReference type="EMBL" id="GFS84059.1"/>
    </source>
</evidence>
<accession>A0A8X6T6Y0</accession>
<name>A0A8X6T6Y0_NEPPI</name>
<dbReference type="AlphaFoldDB" id="A0A8X6T6Y0"/>
<keyword evidence="3" id="KW-1185">Reference proteome</keyword>
<comment type="caution">
    <text evidence="1">The sequence shown here is derived from an EMBL/GenBank/DDBJ whole genome shotgun (WGS) entry which is preliminary data.</text>
</comment>
<dbReference type="EMBL" id="BMAW01098300">
    <property type="protein sequence ID" value="GFS84059.1"/>
    <property type="molecule type" value="Genomic_DNA"/>
</dbReference>
<evidence type="ECO:0000313" key="2">
    <source>
        <dbReference type="EMBL" id="GFT93420.1"/>
    </source>
</evidence>
<evidence type="ECO:0000313" key="3">
    <source>
        <dbReference type="Proteomes" id="UP000887013"/>
    </source>
</evidence>